<protein>
    <recommendedName>
        <fullName evidence="3">Nudix hydrolase domain-containing protein</fullName>
    </recommendedName>
</protein>
<dbReference type="RefSeq" id="WP_095509712.1">
    <property type="nucleotide sequence ID" value="NZ_MQWD01000001.1"/>
</dbReference>
<comment type="caution">
    <text evidence="4">The sequence shown here is derived from an EMBL/GenBank/DDBJ whole genome shotgun (WGS) entry which is preliminary data.</text>
</comment>
<dbReference type="InterPro" id="IPR020084">
    <property type="entry name" value="NUDIX_hydrolase_CS"/>
</dbReference>
<dbReference type="CDD" id="cd03673">
    <property type="entry name" value="NUDIX_Ap6A_hydrolase"/>
    <property type="match status" value="1"/>
</dbReference>
<dbReference type="PANTHER" id="PTHR21340">
    <property type="entry name" value="DIADENOSINE 5,5-P1,P4-TETRAPHOSPHATE PYROPHOSPHOHYDROLASE MUTT"/>
    <property type="match status" value="1"/>
</dbReference>
<evidence type="ECO:0000259" key="3">
    <source>
        <dbReference type="PROSITE" id="PS51462"/>
    </source>
</evidence>
<sequence length="229" mass="25116">MLLFLPTFVRAHDPVPPEGWTADGEPYRLARTLAEAKAAAVAPDGQLGRVLVLDPARLDVRGGEAPTVSHVSREAVLNVDPDGDYWRPAPVSAGGGVVVRRDGDGVDVLLIFRRGAWDLPKGKLDEGETIRKTARREVAEEVGIRKKSITVTADLGTTVHGYVWPSREVYAVKTTHWFGMTTTAERFEPETKEGIEAVAWVPWAEARDRVGFDTLRALMDRIDPKALLG</sequence>
<evidence type="ECO:0000256" key="2">
    <source>
        <dbReference type="RuleBase" id="RU003476"/>
    </source>
</evidence>
<dbReference type="PROSITE" id="PS00893">
    <property type="entry name" value="NUDIX_BOX"/>
    <property type="match status" value="1"/>
</dbReference>
<dbReference type="Pfam" id="PF00293">
    <property type="entry name" value="NUDIX"/>
    <property type="match status" value="1"/>
</dbReference>
<accession>A0A271IXT4</accession>
<evidence type="ECO:0000256" key="1">
    <source>
        <dbReference type="ARBA" id="ARBA00022801"/>
    </source>
</evidence>
<keyword evidence="1 2" id="KW-0378">Hydrolase</keyword>
<keyword evidence="5" id="KW-1185">Reference proteome</keyword>
<dbReference type="Proteomes" id="UP000216339">
    <property type="component" value="Unassembled WGS sequence"/>
</dbReference>
<dbReference type="PANTHER" id="PTHR21340:SF0">
    <property type="entry name" value="BIS(5'-NUCLEOSYL)-TETRAPHOSPHATASE [ASYMMETRICAL]"/>
    <property type="match status" value="1"/>
</dbReference>
<dbReference type="EMBL" id="MQWD01000001">
    <property type="protein sequence ID" value="PAP76071.1"/>
    <property type="molecule type" value="Genomic_DNA"/>
</dbReference>
<dbReference type="GO" id="GO:0006167">
    <property type="term" value="P:AMP biosynthetic process"/>
    <property type="evidence" value="ECO:0007669"/>
    <property type="project" value="TreeGrafter"/>
</dbReference>
<dbReference type="AlphaFoldDB" id="A0A271IXT4"/>
<reference evidence="4 5" key="1">
    <citation type="submission" date="2016-11" db="EMBL/GenBank/DDBJ databases">
        <title>Study of marine rhodopsin-containing bacteria.</title>
        <authorList>
            <person name="Yoshizawa S."/>
            <person name="Kumagai Y."/>
            <person name="Kogure K."/>
        </authorList>
    </citation>
    <scope>NUCLEOTIDE SEQUENCE [LARGE SCALE GENOMIC DNA]</scope>
    <source>
        <strain evidence="4 5">SAORIC-28</strain>
    </source>
</reference>
<evidence type="ECO:0000313" key="4">
    <source>
        <dbReference type="EMBL" id="PAP76071.1"/>
    </source>
</evidence>
<dbReference type="InterPro" id="IPR051325">
    <property type="entry name" value="Nudix_hydrolase_domain"/>
</dbReference>
<dbReference type="SUPFAM" id="SSF55811">
    <property type="entry name" value="Nudix"/>
    <property type="match status" value="1"/>
</dbReference>
<dbReference type="Gene3D" id="3.90.79.10">
    <property type="entry name" value="Nucleoside Triphosphate Pyrophosphohydrolase"/>
    <property type="match status" value="1"/>
</dbReference>
<comment type="similarity">
    <text evidence="2">Belongs to the Nudix hydrolase family.</text>
</comment>
<dbReference type="PRINTS" id="PR00502">
    <property type="entry name" value="NUDIXFAMILY"/>
</dbReference>
<proteinExistence type="inferred from homology"/>
<dbReference type="GO" id="GO:0006754">
    <property type="term" value="P:ATP biosynthetic process"/>
    <property type="evidence" value="ECO:0007669"/>
    <property type="project" value="TreeGrafter"/>
</dbReference>
<gene>
    <name evidence="4" type="ORF">BSZ37_06245</name>
</gene>
<dbReference type="InterPro" id="IPR000086">
    <property type="entry name" value="NUDIX_hydrolase_dom"/>
</dbReference>
<dbReference type="PROSITE" id="PS51462">
    <property type="entry name" value="NUDIX"/>
    <property type="match status" value="1"/>
</dbReference>
<organism evidence="4 5">
    <name type="scientific">Rubrivirga marina</name>
    <dbReference type="NCBI Taxonomy" id="1196024"/>
    <lineage>
        <taxon>Bacteria</taxon>
        <taxon>Pseudomonadati</taxon>
        <taxon>Rhodothermota</taxon>
        <taxon>Rhodothermia</taxon>
        <taxon>Rhodothermales</taxon>
        <taxon>Rubricoccaceae</taxon>
        <taxon>Rubrivirga</taxon>
    </lineage>
</organism>
<dbReference type="GO" id="GO:0004081">
    <property type="term" value="F:bis(5'-nucleosyl)-tetraphosphatase (asymmetrical) activity"/>
    <property type="evidence" value="ECO:0007669"/>
    <property type="project" value="TreeGrafter"/>
</dbReference>
<name>A0A271IXT4_9BACT</name>
<evidence type="ECO:0000313" key="5">
    <source>
        <dbReference type="Proteomes" id="UP000216339"/>
    </source>
</evidence>
<feature type="domain" description="Nudix hydrolase" evidence="3">
    <location>
        <begin position="90"/>
        <end position="229"/>
    </location>
</feature>
<dbReference type="InterPro" id="IPR020476">
    <property type="entry name" value="Nudix_hydrolase"/>
</dbReference>
<dbReference type="InterPro" id="IPR015797">
    <property type="entry name" value="NUDIX_hydrolase-like_dom_sf"/>
</dbReference>